<gene>
    <name evidence="5" type="ORF">Phou_073530</name>
</gene>
<accession>A0A6V8KD72</accession>
<evidence type="ECO:0000256" key="1">
    <source>
        <dbReference type="ARBA" id="ARBA00009108"/>
    </source>
</evidence>
<dbReference type="EMBL" id="BLPF01000003">
    <property type="protein sequence ID" value="GFJ83173.1"/>
    <property type="molecule type" value="Genomic_DNA"/>
</dbReference>
<protein>
    <submittedName>
        <fullName evidence="5">Membrane protein</fullName>
    </submittedName>
</protein>
<dbReference type="AlphaFoldDB" id="A0A6V8KD72"/>
<dbReference type="InterPro" id="IPR010273">
    <property type="entry name" value="DUF881"/>
</dbReference>
<comment type="caution">
    <text evidence="5">The sequence shown here is derived from an EMBL/GenBank/DDBJ whole genome shotgun (WGS) entry which is preliminary data.</text>
</comment>
<evidence type="ECO:0000256" key="3">
    <source>
        <dbReference type="SAM" id="MobiDB-lite"/>
    </source>
</evidence>
<comment type="similarity">
    <text evidence="1">Belongs to the UPF0749 family.</text>
</comment>
<reference evidence="5 6" key="1">
    <citation type="submission" date="2020-03" db="EMBL/GenBank/DDBJ databases">
        <title>Whole genome shotgun sequence of Phytohabitans houttuyneae NBRC 108639.</title>
        <authorList>
            <person name="Komaki H."/>
            <person name="Tamura T."/>
        </authorList>
    </citation>
    <scope>NUCLEOTIDE SEQUENCE [LARGE SCALE GENOMIC DNA]</scope>
    <source>
        <strain evidence="5 6">NBRC 108639</strain>
    </source>
</reference>
<dbReference type="GO" id="GO:0005886">
    <property type="term" value="C:plasma membrane"/>
    <property type="evidence" value="ECO:0007669"/>
    <property type="project" value="TreeGrafter"/>
</dbReference>
<organism evidence="5 6">
    <name type="scientific">Phytohabitans houttuyneae</name>
    <dbReference type="NCBI Taxonomy" id="1076126"/>
    <lineage>
        <taxon>Bacteria</taxon>
        <taxon>Bacillati</taxon>
        <taxon>Actinomycetota</taxon>
        <taxon>Actinomycetes</taxon>
        <taxon>Micromonosporales</taxon>
        <taxon>Micromonosporaceae</taxon>
    </lineage>
</organism>
<dbReference type="PANTHER" id="PTHR37313:SF2">
    <property type="entry name" value="UPF0749 PROTEIN YLXX"/>
    <property type="match status" value="1"/>
</dbReference>
<evidence type="ECO:0000313" key="5">
    <source>
        <dbReference type="EMBL" id="GFJ83173.1"/>
    </source>
</evidence>
<feature type="transmembrane region" description="Helical" evidence="4">
    <location>
        <begin position="88"/>
        <end position="108"/>
    </location>
</feature>
<evidence type="ECO:0000256" key="4">
    <source>
        <dbReference type="SAM" id="Phobius"/>
    </source>
</evidence>
<dbReference type="PANTHER" id="PTHR37313">
    <property type="entry name" value="UPF0749 PROTEIN RV1825"/>
    <property type="match status" value="1"/>
</dbReference>
<keyword evidence="6" id="KW-1185">Reference proteome</keyword>
<reference evidence="5 6" key="2">
    <citation type="submission" date="2020-03" db="EMBL/GenBank/DDBJ databases">
        <authorList>
            <person name="Ichikawa N."/>
            <person name="Kimura A."/>
            <person name="Kitahashi Y."/>
            <person name="Uohara A."/>
        </authorList>
    </citation>
    <scope>NUCLEOTIDE SEQUENCE [LARGE SCALE GENOMIC DNA]</scope>
    <source>
        <strain evidence="5 6">NBRC 108639</strain>
    </source>
</reference>
<dbReference type="Proteomes" id="UP000482800">
    <property type="component" value="Unassembled WGS sequence"/>
</dbReference>
<dbReference type="RefSeq" id="WP_173065294.1">
    <property type="nucleotide sequence ID" value="NZ_BAABGO010000007.1"/>
</dbReference>
<sequence length="315" mass="33061">MSDDHKPSGTGWPEGEPAPEAETDLAKAETGLAEAETQRLPAGPPPPEPRPEPESPSVAEDAAPVPDEGLPEEETTEIARPAAAKRRISSAGVIIAVLLALLGFTLVVQVKSNSADSGLASARQEDLVRILSDLEAREERLRDEIADLEDSQRQLTSGAEGRQAALDEATRRADELGVLAGTLGARGPGLTVRFQEGSERLKASAILDAVQELRGAGAEAMQIAGGDGTAVRIVASTWFLDRDGGIEVDGRKLSAPYTITVIGEPRTMETALKIPGGVVESVGNDNGTVIVQEHEVVEVSTLRAPTSLQHARPTS</sequence>
<proteinExistence type="inferred from homology"/>
<dbReference type="Pfam" id="PF05949">
    <property type="entry name" value="DUF881"/>
    <property type="match status" value="1"/>
</dbReference>
<name>A0A6V8KD72_9ACTN</name>
<feature type="region of interest" description="Disordered" evidence="3">
    <location>
        <begin position="1"/>
        <end position="83"/>
    </location>
</feature>
<keyword evidence="4" id="KW-0812">Transmembrane</keyword>
<keyword evidence="2" id="KW-0175">Coiled coil</keyword>
<dbReference type="Gene3D" id="3.30.70.1880">
    <property type="entry name" value="Protein of unknown function DUF881"/>
    <property type="match status" value="1"/>
</dbReference>
<keyword evidence="4" id="KW-1133">Transmembrane helix</keyword>
<evidence type="ECO:0000313" key="6">
    <source>
        <dbReference type="Proteomes" id="UP000482800"/>
    </source>
</evidence>
<evidence type="ECO:0000256" key="2">
    <source>
        <dbReference type="SAM" id="Coils"/>
    </source>
</evidence>
<keyword evidence="4" id="KW-0472">Membrane</keyword>
<feature type="coiled-coil region" evidence="2">
    <location>
        <begin position="124"/>
        <end position="154"/>
    </location>
</feature>